<accession>A0AAU8G5N3</accession>
<gene>
    <name evidence="8" type="ORF">ABRQ22_08705</name>
</gene>
<evidence type="ECO:0000256" key="4">
    <source>
        <dbReference type="ARBA" id="ARBA00022729"/>
    </source>
</evidence>
<feature type="chain" id="PRO_5043885374" evidence="6">
    <location>
        <begin position="30"/>
        <end position="349"/>
    </location>
</feature>
<evidence type="ECO:0000256" key="5">
    <source>
        <dbReference type="SAM" id="MobiDB-lite"/>
    </source>
</evidence>
<dbReference type="GO" id="GO:0030288">
    <property type="term" value="C:outer membrane-bounded periplasmic space"/>
    <property type="evidence" value="ECO:0007669"/>
    <property type="project" value="TreeGrafter"/>
</dbReference>
<evidence type="ECO:0000259" key="7">
    <source>
        <dbReference type="PROSITE" id="PS50983"/>
    </source>
</evidence>
<keyword evidence="4 6" id="KW-0732">Signal</keyword>
<comment type="subcellular location">
    <subcellularLocation>
        <location evidence="1">Cell envelope</location>
    </subcellularLocation>
</comment>
<dbReference type="SUPFAM" id="SSF53807">
    <property type="entry name" value="Helical backbone' metal receptor"/>
    <property type="match status" value="1"/>
</dbReference>
<evidence type="ECO:0000313" key="8">
    <source>
        <dbReference type="EMBL" id="XCH31741.1"/>
    </source>
</evidence>
<evidence type="ECO:0000256" key="1">
    <source>
        <dbReference type="ARBA" id="ARBA00004196"/>
    </source>
</evidence>
<feature type="compositionally biased region" description="Low complexity" evidence="5">
    <location>
        <begin position="32"/>
        <end position="43"/>
    </location>
</feature>
<dbReference type="AlphaFoldDB" id="A0AAU8G5N3"/>
<dbReference type="GO" id="GO:1901678">
    <property type="term" value="P:iron coordination entity transport"/>
    <property type="evidence" value="ECO:0007669"/>
    <property type="project" value="UniProtKB-ARBA"/>
</dbReference>
<evidence type="ECO:0000256" key="6">
    <source>
        <dbReference type="SAM" id="SignalP"/>
    </source>
</evidence>
<feature type="region of interest" description="Disordered" evidence="5">
    <location>
        <begin position="32"/>
        <end position="59"/>
    </location>
</feature>
<dbReference type="PROSITE" id="PS50983">
    <property type="entry name" value="FE_B12_PBP"/>
    <property type="match status" value="1"/>
</dbReference>
<dbReference type="EMBL" id="CP159290">
    <property type="protein sequence ID" value="XCH31741.1"/>
    <property type="molecule type" value="Genomic_DNA"/>
</dbReference>
<dbReference type="Gene3D" id="3.40.50.1980">
    <property type="entry name" value="Nitrogenase molybdenum iron protein domain"/>
    <property type="match status" value="2"/>
</dbReference>
<feature type="domain" description="Fe/B12 periplasmic-binding" evidence="7">
    <location>
        <begin position="76"/>
        <end position="349"/>
    </location>
</feature>
<protein>
    <submittedName>
        <fullName evidence="8">ABC transporter substrate-binding protein</fullName>
    </submittedName>
</protein>
<dbReference type="PANTHER" id="PTHR30532">
    <property type="entry name" value="IRON III DICITRATE-BINDING PERIPLASMIC PROTEIN"/>
    <property type="match status" value="1"/>
</dbReference>
<feature type="signal peptide" evidence="6">
    <location>
        <begin position="1"/>
        <end position="29"/>
    </location>
</feature>
<reference evidence="8" key="1">
    <citation type="submission" date="2024-06" db="EMBL/GenBank/DDBJ databases">
        <title>Complete genome sequence of the cellulolytic actinobacterium, Cellulosimicrobium ES-005.</title>
        <authorList>
            <person name="Matthews C.T."/>
            <person name="Underwood K.D."/>
            <person name="Ghanchi K.M."/>
            <person name="Fields S.D."/>
            <person name="Gardner S.G."/>
        </authorList>
    </citation>
    <scope>NUCLEOTIDE SEQUENCE</scope>
    <source>
        <strain evidence="8">ES-005</strain>
    </source>
</reference>
<dbReference type="RefSeq" id="WP_353709244.1">
    <property type="nucleotide sequence ID" value="NZ_CP159290.1"/>
</dbReference>
<name>A0AAU8G5N3_9MICO</name>
<keyword evidence="3" id="KW-0813">Transport</keyword>
<evidence type="ECO:0000256" key="3">
    <source>
        <dbReference type="ARBA" id="ARBA00022448"/>
    </source>
</evidence>
<comment type="similarity">
    <text evidence="2">Belongs to the bacterial solute-binding protein 8 family.</text>
</comment>
<sequence>MLSSRRPARRPLTALTALAALAAASLALAGCSAGTTPSGSGAEPSGGPGSAASETAAERVVATDQGDVTVPTDPQRVVVLNHALAGYLYELDVPVLATVPEVTDDPDPRFSPFWEDQAEADGTELIEWSADGFNLEAILALEPDLIVGGGWGFPLKQATDVYDGLSQIAPTVLVSGTYTTWQEQFEFLAVDVFDDTERFEELTTGYDERLAQVGESITVPAGETAFLALTSEGKTFALNEREGLPAIFERLGFAVQPIQAQTGAEPYTPGGDMFEVSAEQVTSVVTAPNVFVIGFNGAEIDVDALAADPVFAVLPSFSAGHAHELPTWTIRGDYHEAMGLLDVVEEQFS</sequence>
<dbReference type="PROSITE" id="PS51257">
    <property type="entry name" value="PROKAR_LIPOPROTEIN"/>
    <property type="match status" value="1"/>
</dbReference>
<dbReference type="PANTHER" id="PTHR30532:SF24">
    <property type="entry name" value="FERRIC ENTEROBACTIN-BINDING PERIPLASMIC PROTEIN FEPB"/>
    <property type="match status" value="1"/>
</dbReference>
<dbReference type="Pfam" id="PF01497">
    <property type="entry name" value="Peripla_BP_2"/>
    <property type="match status" value="1"/>
</dbReference>
<dbReference type="InterPro" id="IPR002491">
    <property type="entry name" value="ABC_transptr_periplasmic_BD"/>
</dbReference>
<proteinExistence type="inferred from homology"/>
<dbReference type="InterPro" id="IPR051313">
    <property type="entry name" value="Bact_iron-sidero_bind"/>
</dbReference>
<evidence type="ECO:0000256" key="2">
    <source>
        <dbReference type="ARBA" id="ARBA00008814"/>
    </source>
</evidence>
<organism evidence="8">
    <name type="scientific">Cellulosimicrobium sp. ES-005</name>
    <dbReference type="NCBI Taxonomy" id="3163031"/>
    <lineage>
        <taxon>Bacteria</taxon>
        <taxon>Bacillati</taxon>
        <taxon>Actinomycetota</taxon>
        <taxon>Actinomycetes</taxon>
        <taxon>Micrococcales</taxon>
        <taxon>Promicromonosporaceae</taxon>
        <taxon>Cellulosimicrobium</taxon>
    </lineage>
</organism>